<dbReference type="EMBL" id="CP002197">
    <property type="protein sequence ID" value="AFD28237.1"/>
    <property type="molecule type" value="Genomic_DNA"/>
</dbReference>
<geneLocation type="plasmid" evidence="2 3">
    <name>P6</name>
</geneLocation>
<protein>
    <submittedName>
        <fullName evidence="2">Uncharacterized protein</fullName>
    </submittedName>
</protein>
<accession>H8H3Z0</accession>
<name>H8H3Z0_DEIGI</name>
<evidence type="ECO:0000256" key="1">
    <source>
        <dbReference type="SAM" id="MobiDB-lite"/>
    </source>
</evidence>
<evidence type="ECO:0000313" key="3">
    <source>
        <dbReference type="Proteomes" id="UP000007575"/>
    </source>
</evidence>
<dbReference type="KEGG" id="dgo:DGo_PF0014"/>
<evidence type="ECO:0000313" key="2">
    <source>
        <dbReference type="EMBL" id="AFD28237.1"/>
    </source>
</evidence>
<gene>
    <name evidence="2" type="ordered locus">DGo_PF0014</name>
</gene>
<feature type="region of interest" description="Disordered" evidence="1">
    <location>
        <begin position="1"/>
        <end position="35"/>
    </location>
</feature>
<organism evidence="2 3">
    <name type="scientific">Deinococcus gobiensis (strain DSM 21396 / JCM 16679 / CGMCC 1.7299 / I-0)</name>
    <dbReference type="NCBI Taxonomy" id="745776"/>
    <lineage>
        <taxon>Bacteria</taxon>
        <taxon>Thermotogati</taxon>
        <taxon>Deinococcota</taxon>
        <taxon>Deinococci</taxon>
        <taxon>Deinococcales</taxon>
        <taxon>Deinococcaceae</taxon>
        <taxon>Deinococcus</taxon>
    </lineage>
</organism>
<keyword evidence="3" id="KW-1185">Reference proteome</keyword>
<keyword evidence="2" id="KW-0614">Plasmid</keyword>
<feature type="compositionally biased region" description="Polar residues" evidence="1">
    <location>
        <begin position="1"/>
        <end position="14"/>
    </location>
</feature>
<reference evidence="2 3" key="1">
    <citation type="journal article" date="2012" name="PLoS ONE">
        <title>Genome sequence and transcriptome analysis of the radioresistant bacterium Deinococcus gobiensis: insights into the extreme environmental adaptations.</title>
        <authorList>
            <person name="Yuan M."/>
            <person name="Chen M."/>
            <person name="Zhang W."/>
            <person name="Lu W."/>
            <person name="Wang J."/>
            <person name="Yang M."/>
            <person name="Zhao P."/>
            <person name="Tang R."/>
            <person name="Li X."/>
            <person name="Hao Y."/>
            <person name="Zhou Z."/>
            <person name="Zhan Y."/>
            <person name="Yu H."/>
            <person name="Teng C."/>
            <person name="Yan Y."/>
            <person name="Ping S."/>
            <person name="Wang Y."/>
            <person name="Lin M."/>
        </authorList>
    </citation>
    <scope>NUCLEOTIDE SEQUENCE [LARGE SCALE GENOMIC DNA]</scope>
    <source>
        <strain evidence="3">DSM 21396 / JCM 16679 / CGMCC 1.7299 / I-0</strain>
        <plasmid evidence="2">P6</plasmid>
    </source>
</reference>
<sequence length="91" mass="9978">MSAPTHSQSISNDLTMLRALNEPSRATDVERHLGQPGAHVAPIRLRKVLTTDQVHVYRVRTSDLGNATVYRQIPLGDKALANAALAQERPL</sequence>
<proteinExistence type="predicted"/>
<dbReference type="Proteomes" id="UP000007575">
    <property type="component" value="Plasmid P6"/>
</dbReference>
<dbReference type="AlphaFoldDB" id="H8H3Z0"/>
<dbReference type="HOGENOM" id="CLU_2422052_0_0_0"/>